<gene>
    <name evidence="1" type="ORF">GCM10007877_08450</name>
</gene>
<keyword evidence="2" id="KW-1185">Reference proteome</keyword>
<protein>
    <submittedName>
        <fullName evidence="1">Uncharacterized protein</fullName>
    </submittedName>
</protein>
<name>A0AA37WMH0_9GAMM</name>
<dbReference type="Proteomes" id="UP001156870">
    <property type="component" value="Unassembled WGS sequence"/>
</dbReference>
<reference evidence="1 2" key="1">
    <citation type="journal article" date="2014" name="Int. J. Syst. Evol. Microbiol.">
        <title>Complete genome sequence of Corynebacterium casei LMG S-19264T (=DSM 44701T), isolated from a smear-ripened cheese.</title>
        <authorList>
            <consortium name="US DOE Joint Genome Institute (JGI-PGF)"/>
            <person name="Walter F."/>
            <person name="Albersmeier A."/>
            <person name="Kalinowski J."/>
            <person name="Ruckert C."/>
        </authorList>
    </citation>
    <scope>NUCLEOTIDE SEQUENCE [LARGE SCALE GENOMIC DNA]</scope>
    <source>
        <strain evidence="1 2">NBRC 110095</strain>
    </source>
</reference>
<evidence type="ECO:0000313" key="1">
    <source>
        <dbReference type="EMBL" id="GLS25131.1"/>
    </source>
</evidence>
<proteinExistence type="predicted"/>
<comment type="caution">
    <text evidence="1">The sequence shown here is derived from an EMBL/GenBank/DDBJ whole genome shotgun (WGS) entry which is preliminary data.</text>
</comment>
<organism evidence="1 2">
    <name type="scientific">Marinibactrum halimedae</name>
    <dbReference type="NCBI Taxonomy" id="1444977"/>
    <lineage>
        <taxon>Bacteria</taxon>
        <taxon>Pseudomonadati</taxon>
        <taxon>Pseudomonadota</taxon>
        <taxon>Gammaproteobacteria</taxon>
        <taxon>Cellvibrionales</taxon>
        <taxon>Cellvibrionaceae</taxon>
        <taxon>Marinibactrum</taxon>
    </lineage>
</organism>
<dbReference type="EMBL" id="BSPD01000021">
    <property type="protein sequence ID" value="GLS25131.1"/>
    <property type="molecule type" value="Genomic_DNA"/>
</dbReference>
<evidence type="ECO:0000313" key="2">
    <source>
        <dbReference type="Proteomes" id="UP001156870"/>
    </source>
</evidence>
<sequence>MTFSLTYLKSVKADYIDNFYSSALSQLDSSYHIKNTNDFYQYVYPIDWSCVTINDVHYLNYSVRDLSELGRNRYILEYILMLSSSTAIRFSFRVGSKLDSECGNIVASVVKFIMNSISVAYSSHHLNDIKKADLKNKFEPVKPFLWQEYKKCYGVDYSILDQYR</sequence>
<accession>A0AA37WMH0</accession>
<dbReference type="AlphaFoldDB" id="A0AA37WMH0"/>